<accession>A0A7W7IW72</accession>
<organism evidence="2 3">
    <name type="scientific">Flavobacterium nitrogenifigens</name>
    <dbReference type="NCBI Taxonomy" id="1617283"/>
    <lineage>
        <taxon>Bacteria</taxon>
        <taxon>Pseudomonadati</taxon>
        <taxon>Bacteroidota</taxon>
        <taxon>Flavobacteriia</taxon>
        <taxon>Flavobacteriales</taxon>
        <taxon>Flavobacteriaceae</taxon>
        <taxon>Flavobacterium</taxon>
    </lineage>
</organism>
<dbReference type="PANTHER" id="PTHR35446">
    <property type="entry name" value="SI:CH211-175M2.5"/>
    <property type="match status" value="1"/>
</dbReference>
<feature type="domain" description="Carboxymuconolactone decarboxylase-like" evidence="1">
    <location>
        <begin position="50"/>
        <end position="101"/>
    </location>
</feature>
<dbReference type="GO" id="GO:0051920">
    <property type="term" value="F:peroxiredoxin activity"/>
    <property type="evidence" value="ECO:0007669"/>
    <property type="project" value="InterPro"/>
</dbReference>
<sequence length="178" mass="20184">MENQFSLLNKEQLSSKNREVFEKMEKNFGKVPNLYNVIAYSEHALDAYIKLEETPNSFTPKEVEAVNLVVSQVNQCLYCLSAHTIIARTTGITEEDSREIRLGKFSAEEKIDALVKLTEQITLNRGHVNDNALEKFFEVGYTKENLVDLILLIGDRTISNLLYAVTQVPIDFPIAKSV</sequence>
<dbReference type="Proteomes" id="UP000561681">
    <property type="component" value="Unassembled WGS sequence"/>
</dbReference>
<dbReference type="EMBL" id="JACHLD010000002">
    <property type="protein sequence ID" value="MBB4801714.1"/>
    <property type="molecule type" value="Genomic_DNA"/>
</dbReference>
<dbReference type="InterPro" id="IPR029032">
    <property type="entry name" value="AhpD-like"/>
</dbReference>
<reference evidence="2 3" key="1">
    <citation type="submission" date="2020-08" db="EMBL/GenBank/DDBJ databases">
        <title>Functional genomics of gut bacteria from endangered species of beetles.</title>
        <authorList>
            <person name="Carlos-Shanley C."/>
        </authorList>
    </citation>
    <scope>NUCLEOTIDE SEQUENCE [LARGE SCALE GENOMIC DNA]</scope>
    <source>
        <strain evidence="2 3">S00142</strain>
    </source>
</reference>
<comment type="caution">
    <text evidence="2">The sequence shown here is derived from an EMBL/GenBank/DDBJ whole genome shotgun (WGS) entry which is preliminary data.</text>
</comment>
<dbReference type="NCBIfam" id="TIGR00778">
    <property type="entry name" value="ahpD_dom"/>
    <property type="match status" value="1"/>
</dbReference>
<keyword evidence="2" id="KW-0575">Peroxidase</keyword>
<dbReference type="AlphaFoldDB" id="A0A7W7IW72"/>
<dbReference type="SUPFAM" id="SSF69118">
    <property type="entry name" value="AhpD-like"/>
    <property type="match status" value="1"/>
</dbReference>
<dbReference type="PANTHER" id="PTHR35446:SF2">
    <property type="entry name" value="CARBOXYMUCONOLACTONE DECARBOXYLASE-LIKE DOMAIN-CONTAINING PROTEIN"/>
    <property type="match status" value="1"/>
</dbReference>
<dbReference type="InterPro" id="IPR004675">
    <property type="entry name" value="AhpD_core"/>
</dbReference>
<evidence type="ECO:0000313" key="2">
    <source>
        <dbReference type="EMBL" id="MBB4801714.1"/>
    </source>
</evidence>
<name>A0A7W7IW72_9FLAO</name>
<evidence type="ECO:0000259" key="1">
    <source>
        <dbReference type="Pfam" id="PF02627"/>
    </source>
</evidence>
<dbReference type="Pfam" id="PF02627">
    <property type="entry name" value="CMD"/>
    <property type="match status" value="1"/>
</dbReference>
<dbReference type="RefSeq" id="WP_184160427.1">
    <property type="nucleotide sequence ID" value="NZ_JACHLD010000002.1"/>
</dbReference>
<dbReference type="InterPro" id="IPR003779">
    <property type="entry name" value="CMD-like"/>
</dbReference>
<keyword evidence="2" id="KW-0560">Oxidoreductase</keyword>
<proteinExistence type="predicted"/>
<evidence type="ECO:0000313" key="3">
    <source>
        <dbReference type="Proteomes" id="UP000561681"/>
    </source>
</evidence>
<protein>
    <submittedName>
        <fullName evidence="2">Putative peroxidase-related enzyme</fullName>
    </submittedName>
</protein>
<keyword evidence="3" id="KW-1185">Reference proteome</keyword>
<gene>
    <name evidence="2" type="ORF">HNP37_001775</name>
</gene>
<dbReference type="Gene3D" id="1.20.1290.10">
    <property type="entry name" value="AhpD-like"/>
    <property type="match status" value="1"/>
</dbReference>